<feature type="domain" description="O-acyltransferase WSD1 C-terminal" evidence="2">
    <location>
        <begin position="379"/>
        <end position="502"/>
    </location>
</feature>
<dbReference type="InterPro" id="IPR009721">
    <property type="entry name" value="O-acyltransferase_WSD1_C"/>
</dbReference>
<organism evidence="3 4">
    <name type="scientific">Callosobruchus maculatus</name>
    <name type="common">Southern cowpea weevil</name>
    <name type="synonym">Pulse bruchid</name>
    <dbReference type="NCBI Taxonomy" id="64391"/>
    <lineage>
        <taxon>Eukaryota</taxon>
        <taxon>Metazoa</taxon>
        <taxon>Ecdysozoa</taxon>
        <taxon>Arthropoda</taxon>
        <taxon>Hexapoda</taxon>
        <taxon>Insecta</taxon>
        <taxon>Pterygota</taxon>
        <taxon>Neoptera</taxon>
        <taxon>Endopterygota</taxon>
        <taxon>Coleoptera</taxon>
        <taxon>Polyphaga</taxon>
        <taxon>Cucujiformia</taxon>
        <taxon>Chrysomeloidea</taxon>
        <taxon>Chrysomelidae</taxon>
        <taxon>Bruchinae</taxon>
        <taxon>Bruchini</taxon>
        <taxon>Callosobruchus</taxon>
    </lineage>
</organism>
<evidence type="ECO:0000259" key="2">
    <source>
        <dbReference type="Pfam" id="PF06974"/>
    </source>
</evidence>
<keyword evidence="1" id="KW-1133">Transmembrane helix</keyword>
<dbReference type="PROSITE" id="PS51257">
    <property type="entry name" value="PROKAR_LIPOPROTEIN"/>
    <property type="match status" value="1"/>
</dbReference>
<keyword evidence="1" id="KW-0472">Membrane</keyword>
<evidence type="ECO:0000256" key="1">
    <source>
        <dbReference type="SAM" id="Phobius"/>
    </source>
</evidence>
<evidence type="ECO:0000313" key="3">
    <source>
        <dbReference type="EMBL" id="VEN50737.1"/>
    </source>
</evidence>
<accession>A0A653CU11</accession>
<dbReference type="OrthoDB" id="619536at2759"/>
<protein>
    <recommendedName>
        <fullName evidence="2">O-acyltransferase WSD1 C-terminal domain-containing protein</fullName>
    </recommendedName>
</protein>
<sequence>MQPLSKRTLRRIAISVVIGLSCLFTFPLLYLIRQIINAILKLYYGGQYGGMIENADCMWATERDVHQCVTVLFVYKSSINNPQDFVDHVKHTHSKIFNDGFPKITSIYKTFLGYAYLLKKQVSVKDAMKIVKMDSHPDDFLEDTDLQDIVNSIANVPLQKGLIEVYFIPKPVKWKAGENNTKKHYAVVYKVHHIVGEGLGLLMFCLESFADDQQVVSEFKSKLVRRFSNHTNNKRDVTSRVKRLFKTALLLLKIPYYLAKQSEKKRVGHGMALEKIDNFAPKEVSLTLRYAVETKAQKLMSKLLEIRQRISGATFSSVILAAICRSMEKYSTVPVPKSLSLLVVALAQLPDLDCNVAKLKNSCASGGNLNLPLFGSNSSTKNTLMLINEATNDLKNSDELQMNHIIMNYIFELIPLPILKQLLRTGNATTCLSSIPGPPSLSLFKGQELVDVVGFLGLPTYLELGFCILTYDDRLHIGMTSNTASVSKEEMKKLAESIIKQIDVMHQEVCLVKL</sequence>
<reference evidence="3 4" key="1">
    <citation type="submission" date="2019-01" db="EMBL/GenBank/DDBJ databases">
        <authorList>
            <person name="Sayadi A."/>
        </authorList>
    </citation>
    <scope>NUCLEOTIDE SEQUENCE [LARGE SCALE GENOMIC DNA]</scope>
</reference>
<dbReference type="AlphaFoldDB" id="A0A653CU11"/>
<dbReference type="Pfam" id="PF06974">
    <property type="entry name" value="WS_DGAT_C"/>
    <property type="match status" value="1"/>
</dbReference>
<gene>
    <name evidence="3" type="ORF">CALMAC_LOCUS11388</name>
</gene>
<dbReference type="EMBL" id="CAACVG010008684">
    <property type="protein sequence ID" value="VEN50737.1"/>
    <property type="molecule type" value="Genomic_DNA"/>
</dbReference>
<name>A0A653CU11_CALMS</name>
<evidence type="ECO:0000313" key="4">
    <source>
        <dbReference type="Proteomes" id="UP000410492"/>
    </source>
</evidence>
<keyword evidence="1" id="KW-0812">Transmembrane</keyword>
<feature type="transmembrane region" description="Helical" evidence="1">
    <location>
        <begin position="12"/>
        <end position="32"/>
    </location>
</feature>
<keyword evidence="4" id="KW-1185">Reference proteome</keyword>
<proteinExistence type="predicted"/>
<dbReference type="Proteomes" id="UP000410492">
    <property type="component" value="Unassembled WGS sequence"/>
</dbReference>